<dbReference type="NCBIfam" id="NF033539">
    <property type="entry name" value="transpos_IS1380"/>
    <property type="match status" value="1"/>
</dbReference>
<gene>
    <name evidence="2" type="ORF">ETAA1_38590</name>
</gene>
<evidence type="ECO:0000313" key="2">
    <source>
        <dbReference type="EMBL" id="QDU21886.1"/>
    </source>
</evidence>
<evidence type="ECO:0000259" key="1">
    <source>
        <dbReference type="Pfam" id="PF13701"/>
    </source>
</evidence>
<protein>
    <recommendedName>
        <fullName evidence="1">Transposase DDE domain-containing protein</fullName>
    </recommendedName>
</protein>
<evidence type="ECO:0000313" key="3">
    <source>
        <dbReference type="Proteomes" id="UP000319576"/>
    </source>
</evidence>
<accession>A0A517XWJ5</accession>
<dbReference type="InterPro" id="IPR025668">
    <property type="entry name" value="Tnp_DDE_dom"/>
</dbReference>
<dbReference type="InterPro" id="IPR047960">
    <property type="entry name" value="Transpos_IS1380"/>
</dbReference>
<feature type="domain" description="Transposase DDE" evidence="1">
    <location>
        <begin position="50"/>
        <end position="508"/>
    </location>
</feature>
<reference evidence="2 3" key="1">
    <citation type="submission" date="2019-02" db="EMBL/GenBank/DDBJ databases">
        <title>Deep-cultivation of Planctomycetes and their phenomic and genomic characterization uncovers novel biology.</title>
        <authorList>
            <person name="Wiegand S."/>
            <person name="Jogler M."/>
            <person name="Boedeker C."/>
            <person name="Pinto D."/>
            <person name="Vollmers J."/>
            <person name="Rivas-Marin E."/>
            <person name="Kohn T."/>
            <person name="Peeters S.H."/>
            <person name="Heuer A."/>
            <person name="Rast P."/>
            <person name="Oberbeckmann S."/>
            <person name="Bunk B."/>
            <person name="Jeske O."/>
            <person name="Meyerdierks A."/>
            <person name="Storesund J.E."/>
            <person name="Kallscheuer N."/>
            <person name="Luecker S."/>
            <person name="Lage O.M."/>
            <person name="Pohl T."/>
            <person name="Merkel B.J."/>
            <person name="Hornburger P."/>
            <person name="Mueller R.-W."/>
            <person name="Bruemmer F."/>
            <person name="Labrenz M."/>
            <person name="Spormann A.M."/>
            <person name="Op den Camp H."/>
            <person name="Overmann J."/>
            <person name="Amann R."/>
            <person name="Jetten M.S.M."/>
            <person name="Mascher T."/>
            <person name="Medema M.H."/>
            <person name="Devos D.P."/>
            <person name="Kaster A.-K."/>
            <person name="Ovreas L."/>
            <person name="Rohde M."/>
            <person name="Galperin M.Y."/>
            <person name="Jogler C."/>
        </authorList>
    </citation>
    <scope>NUCLEOTIDE SEQUENCE [LARGE SCALE GENOMIC DNA]</scope>
    <source>
        <strain evidence="2 3">ETA_A1</strain>
    </source>
</reference>
<dbReference type="KEGG" id="uli:ETAA1_38590"/>
<name>A0A517XWJ5_9BACT</name>
<organism evidence="2 3">
    <name type="scientific">Urbifossiella limnaea</name>
    <dbReference type="NCBI Taxonomy" id="2528023"/>
    <lineage>
        <taxon>Bacteria</taxon>
        <taxon>Pseudomonadati</taxon>
        <taxon>Planctomycetota</taxon>
        <taxon>Planctomycetia</taxon>
        <taxon>Gemmatales</taxon>
        <taxon>Gemmataceae</taxon>
        <taxon>Urbifossiella</taxon>
    </lineage>
</organism>
<keyword evidence="3" id="KW-1185">Reference proteome</keyword>
<dbReference type="Pfam" id="PF13701">
    <property type="entry name" value="DDE_Tnp_1_4"/>
    <property type="match status" value="1"/>
</dbReference>
<dbReference type="Proteomes" id="UP000319576">
    <property type="component" value="Chromosome"/>
</dbReference>
<proteinExistence type="predicted"/>
<dbReference type="RefSeq" id="WP_202920240.1">
    <property type="nucleotide sequence ID" value="NZ_CP036273.1"/>
</dbReference>
<dbReference type="AlphaFoldDB" id="A0A517XWJ5"/>
<sequence>MKPIFRSWFRSRQSRIERRLDTTRDTATHRPVLSSRPIDYDVSRRDRAIAHGGIGLLHTLVQKVGLPQAIDARLHLLKVHLPYHESDHVLNIAYNALCHGTCLQDIDLRRNDDAFLDALGARRIPDPTTAGDFCRRFTPTDLDTLQDAIDVARRAVWAEQPASFLDRATLDMDGTLVATTGACKAGMDIAYDGTWGYHPLVVSLAETGEVLRLVNRPGNRPSHEGAAAQVDRAILLCLQAGFRRVVLRGDTDFSQTEHLDRWHALPWVRFIFGYDARANLQVKAEDVPASAWQSLRRPPRYEVKTRPRTRPEAVKDRIVRERNFEVLRLQSEEVTAFDYQPTACTNTFRMVVVRKHISREKGEQVLFPEVRYFFYLTNDRDLTAAEVVFEANDRCHQENLLAQLHGGTHALTAPVDALTSNGAWMVMTALAWTLKAWWALLLPESPGRWQEYHRAEKARVLRMEFKTFVNAFVTIPCQVLRTGRRVVLRLLGWNPHLMTLFRLVSRLRE</sequence>
<dbReference type="EMBL" id="CP036273">
    <property type="protein sequence ID" value="QDU21886.1"/>
    <property type="molecule type" value="Genomic_DNA"/>
</dbReference>